<dbReference type="RefSeq" id="WP_227017680.1">
    <property type="nucleotide sequence ID" value="NZ_JAGSND010000003.1"/>
</dbReference>
<dbReference type="Proteomes" id="UP000675664">
    <property type="component" value="Unassembled WGS sequence"/>
</dbReference>
<dbReference type="PANTHER" id="PTHR30435">
    <property type="entry name" value="FLAGELLAR PROTEIN"/>
    <property type="match status" value="1"/>
</dbReference>
<evidence type="ECO:0000259" key="3">
    <source>
        <dbReference type="Pfam" id="PF00460"/>
    </source>
</evidence>
<accession>A0A8J8B2S6</accession>
<dbReference type="EMBL" id="JAGSND010000003">
    <property type="protein sequence ID" value="MBR0597550.1"/>
    <property type="molecule type" value="Genomic_DNA"/>
</dbReference>
<evidence type="ECO:0000259" key="4">
    <source>
        <dbReference type="Pfam" id="PF06429"/>
    </source>
</evidence>
<feature type="domain" description="Flagellar hook protein FlgE/F/G-like D1" evidence="5">
    <location>
        <begin position="92"/>
        <end position="155"/>
    </location>
</feature>
<evidence type="ECO:0000259" key="5">
    <source>
        <dbReference type="Pfam" id="PF22692"/>
    </source>
</evidence>
<organism evidence="6 7">
    <name type="scientific">Sinanaerobacter chloroacetimidivorans</name>
    <dbReference type="NCBI Taxonomy" id="2818044"/>
    <lineage>
        <taxon>Bacteria</taxon>
        <taxon>Bacillati</taxon>
        <taxon>Bacillota</taxon>
        <taxon>Clostridia</taxon>
        <taxon>Peptostreptococcales</taxon>
        <taxon>Anaerovoracaceae</taxon>
        <taxon>Sinanaerobacter</taxon>
    </lineage>
</organism>
<evidence type="ECO:0000313" key="6">
    <source>
        <dbReference type="EMBL" id="MBR0597550.1"/>
    </source>
</evidence>
<dbReference type="InterPro" id="IPR037925">
    <property type="entry name" value="FlgE/F/G-like"/>
</dbReference>
<keyword evidence="6" id="KW-0282">Flagellum</keyword>
<protein>
    <submittedName>
        <fullName evidence="6">Flagellar hook basal-body protein</fullName>
    </submittedName>
</protein>
<comment type="caution">
    <text evidence="6">The sequence shown here is derived from an EMBL/GenBank/DDBJ whole genome shotgun (WGS) entry which is preliminary data.</text>
</comment>
<dbReference type="InterPro" id="IPR053967">
    <property type="entry name" value="LlgE_F_G-like_D1"/>
</dbReference>
<dbReference type="GO" id="GO:0071978">
    <property type="term" value="P:bacterial-type flagellum-dependent swarming motility"/>
    <property type="evidence" value="ECO:0007669"/>
    <property type="project" value="TreeGrafter"/>
</dbReference>
<comment type="subcellular location">
    <subcellularLocation>
        <location evidence="2">Bacterial flagellum basal body</location>
    </subcellularLocation>
</comment>
<dbReference type="InterPro" id="IPR010930">
    <property type="entry name" value="Flg_bb/hook_C_dom"/>
</dbReference>
<evidence type="ECO:0000256" key="1">
    <source>
        <dbReference type="ARBA" id="ARBA00009677"/>
    </source>
</evidence>
<proteinExistence type="inferred from homology"/>
<dbReference type="NCBIfam" id="TIGR03506">
    <property type="entry name" value="FlgEFG_subfam"/>
    <property type="match status" value="1"/>
</dbReference>
<dbReference type="SUPFAM" id="SSF117143">
    <property type="entry name" value="Flagellar hook protein flgE"/>
    <property type="match status" value="1"/>
</dbReference>
<feature type="domain" description="Flagellar basal-body/hook protein C-terminal" evidence="4">
    <location>
        <begin position="203"/>
        <end position="246"/>
    </location>
</feature>
<name>A0A8J8B2S6_9FIRM</name>
<reference evidence="6" key="1">
    <citation type="submission" date="2021-04" db="EMBL/GenBank/DDBJ databases">
        <title>Sinoanaerobacter chloroacetimidivorans sp. nov., an obligate anaerobic bacterium isolated from anaerobic sludge.</title>
        <authorList>
            <person name="Bao Y."/>
        </authorList>
    </citation>
    <scope>NUCLEOTIDE SEQUENCE</scope>
    <source>
        <strain evidence="6">BAD-6</strain>
    </source>
</reference>
<keyword evidence="7" id="KW-1185">Reference proteome</keyword>
<keyword evidence="6" id="KW-0969">Cilium</keyword>
<dbReference type="GO" id="GO:0009425">
    <property type="term" value="C:bacterial-type flagellum basal body"/>
    <property type="evidence" value="ECO:0007669"/>
    <property type="project" value="UniProtKB-SubCell"/>
</dbReference>
<dbReference type="Pfam" id="PF22692">
    <property type="entry name" value="LlgE_F_G_D1"/>
    <property type="match status" value="1"/>
</dbReference>
<sequence>MDRGFYSAAAGVLSQQKSFTTISNNIANAGTTGYKSQATVESSFGEHLVTRMKASGGAPNIGPGSFMTVNSSEYTDYSQGNLESTGRSVDLAILGAGFFLIESDTYGEVATRNGQFEINDEGYLVLPGVGKVLNEGGSPIELESDKFTVTSEGVILDEEGDEIDTLYIATEREGTKLTHVGNGVYQSDNGFQQAEPEEYKILQGTIEKSNINMAQEMSKIIAGQNQYQSCTQILKIFDSINQMCVNQIGKIG</sequence>
<gene>
    <name evidence="6" type="ORF">KCX82_06685</name>
</gene>
<reference evidence="6" key="2">
    <citation type="submission" date="2021-04" db="EMBL/GenBank/DDBJ databases">
        <authorList>
            <person name="Liu J."/>
        </authorList>
    </citation>
    <scope>NUCLEOTIDE SEQUENCE</scope>
    <source>
        <strain evidence="6">BAD-6</strain>
    </source>
</reference>
<keyword evidence="6" id="KW-0966">Cell projection</keyword>
<dbReference type="InterPro" id="IPR020013">
    <property type="entry name" value="Flagellar_FlgE/F/G"/>
</dbReference>
<evidence type="ECO:0000256" key="2">
    <source>
        <dbReference type="RuleBase" id="RU362116"/>
    </source>
</evidence>
<evidence type="ECO:0000313" key="7">
    <source>
        <dbReference type="Proteomes" id="UP000675664"/>
    </source>
</evidence>
<keyword evidence="2" id="KW-0975">Bacterial flagellum</keyword>
<dbReference type="InterPro" id="IPR001444">
    <property type="entry name" value="Flag_bb_rod_N"/>
</dbReference>
<dbReference type="Pfam" id="PF00460">
    <property type="entry name" value="Flg_bb_rod"/>
    <property type="match status" value="1"/>
</dbReference>
<comment type="similarity">
    <text evidence="1 2">Belongs to the flagella basal body rod proteins family.</text>
</comment>
<dbReference type="PANTHER" id="PTHR30435:SF19">
    <property type="entry name" value="FLAGELLAR BASAL-BODY ROD PROTEIN FLGG"/>
    <property type="match status" value="1"/>
</dbReference>
<dbReference type="Pfam" id="PF06429">
    <property type="entry name" value="Flg_bbr_C"/>
    <property type="match status" value="1"/>
</dbReference>
<dbReference type="AlphaFoldDB" id="A0A8J8B2S6"/>
<feature type="domain" description="Flagellar basal body rod protein N-terminal" evidence="3">
    <location>
        <begin position="11"/>
        <end position="35"/>
    </location>
</feature>